<proteinExistence type="predicted"/>
<dbReference type="Proteomes" id="UP000183206">
    <property type="component" value="Unassembled WGS sequence"/>
</dbReference>
<comment type="caution">
    <text evidence="2">The sequence shown here is derived from an EMBL/GenBank/DDBJ whole genome shotgun (WGS) entry which is preliminary data.</text>
</comment>
<protein>
    <submittedName>
        <fullName evidence="2">Uncharacterized protein</fullName>
    </submittedName>
</protein>
<name>A0A1J4VGW9_9BACT</name>
<organism evidence="2 3">
    <name type="scientific">Candidatus Nomurabacteria bacterium CG1_02_47_685</name>
    <dbReference type="NCBI Taxonomy" id="1805282"/>
    <lineage>
        <taxon>Bacteria</taxon>
        <taxon>Candidatus Nomuraibacteriota</taxon>
    </lineage>
</organism>
<dbReference type="EMBL" id="MNVO01000009">
    <property type="protein sequence ID" value="OIO33375.1"/>
    <property type="molecule type" value="Genomic_DNA"/>
</dbReference>
<reference evidence="2 3" key="1">
    <citation type="journal article" date="2016" name="Environ. Microbiol.">
        <title>Genomic resolution of a cold subsurface aquifer community provides metabolic insights for novel microbes adapted to high CO concentrations.</title>
        <authorList>
            <person name="Probst A.J."/>
            <person name="Castelle C.J."/>
            <person name="Singh A."/>
            <person name="Brown C.T."/>
            <person name="Anantharaman K."/>
            <person name="Sharon I."/>
            <person name="Hug L.A."/>
            <person name="Burstein D."/>
            <person name="Emerson J.B."/>
            <person name="Thomas B.C."/>
            <person name="Banfield J.F."/>
        </authorList>
    </citation>
    <scope>NUCLEOTIDE SEQUENCE [LARGE SCALE GENOMIC DNA]</scope>
    <source>
        <strain evidence="2">CG1_02_47_685</strain>
    </source>
</reference>
<keyword evidence="1" id="KW-1133">Transmembrane helix</keyword>
<keyword evidence="1" id="KW-0812">Transmembrane</keyword>
<evidence type="ECO:0000256" key="1">
    <source>
        <dbReference type="SAM" id="Phobius"/>
    </source>
</evidence>
<keyword evidence="1" id="KW-0472">Membrane</keyword>
<feature type="transmembrane region" description="Helical" evidence="1">
    <location>
        <begin position="54"/>
        <end position="77"/>
    </location>
</feature>
<evidence type="ECO:0000313" key="3">
    <source>
        <dbReference type="Proteomes" id="UP000183206"/>
    </source>
</evidence>
<accession>A0A1J4VGW9</accession>
<gene>
    <name evidence="2" type="ORF">AUJ44_00440</name>
</gene>
<dbReference type="AlphaFoldDB" id="A0A1J4VGW9"/>
<sequence>MVHAQPMPPLIAQLSTIHLPAKDAKMEADVDINNLTNNFFATSFNTEYEEKMKFSFMFLDLNFIFYPNFCLLFLYILQ</sequence>
<evidence type="ECO:0000313" key="2">
    <source>
        <dbReference type="EMBL" id="OIO33375.1"/>
    </source>
</evidence>